<sequence length="138" mass="15084">MTAPRQKTGAPKRAVAVKSAPKRKTKNPLLTSILSHLEDAKAEDIVTIDLNGKAVIADGMIVASGRSNRHVGAIADQLVEKLKGEGHKDLRVEGLPHADWVLVDAGDIVVHIFRPEVRSFYNLEKLWSDHAPDERVAV</sequence>
<protein>
    <submittedName>
        <fullName evidence="1">Ribosome silencing factor</fullName>
    </submittedName>
</protein>
<evidence type="ECO:0000313" key="1">
    <source>
        <dbReference type="EMBL" id="MBK1869037.1"/>
    </source>
</evidence>
<gene>
    <name evidence="1" type="primary">rsfS</name>
    <name evidence="1" type="ORF">JHL16_21945</name>
</gene>
<name>A0ACC5R8Q8_9HYPH</name>
<reference evidence="1" key="1">
    <citation type="submission" date="2021-01" db="EMBL/GenBank/DDBJ databases">
        <authorList>
            <person name="Sun Q."/>
        </authorList>
    </citation>
    <scope>NUCLEOTIDE SEQUENCE</scope>
    <source>
        <strain evidence="1">YIM B02566</strain>
    </source>
</reference>
<evidence type="ECO:0000313" key="2">
    <source>
        <dbReference type="Proteomes" id="UP000616151"/>
    </source>
</evidence>
<organism evidence="1 2">
    <name type="scientific">Taklimakanibacter albus</name>
    <dbReference type="NCBI Taxonomy" id="2800327"/>
    <lineage>
        <taxon>Bacteria</taxon>
        <taxon>Pseudomonadati</taxon>
        <taxon>Pseudomonadota</taxon>
        <taxon>Alphaproteobacteria</taxon>
        <taxon>Hyphomicrobiales</taxon>
        <taxon>Aestuariivirgaceae</taxon>
        <taxon>Taklimakanibacter</taxon>
    </lineage>
</organism>
<proteinExistence type="predicted"/>
<dbReference type="EMBL" id="JAENHL010000007">
    <property type="protein sequence ID" value="MBK1869037.1"/>
    <property type="molecule type" value="Genomic_DNA"/>
</dbReference>
<accession>A0ACC5R8Q8</accession>
<keyword evidence="2" id="KW-1185">Reference proteome</keyword>
<comment type="caution">
    <text evidence="1">The sequence shown here is derived from an EMBL/GenBank/DDBJ whole genome shotgun (WGS) entry which is preliminary data.</text>
</comment>
<dbReference type="Proteomes" id="UP000616151">
    <property type="component" value="Unassembled WGS sequence"/>
</dbReference>